<dbReference type="PROSITE" id="PS50850">
    <property type="entry name" value="MFS"/>
    <property type="match status" value="1"/>
</dbReference>
<keyword evidence="3 6" id="KW-0812">Transmembrane</keyword>
<evidence type="ECO:0000256" key="1">
    <source>
        <dbReference type="ARBA" id="ARBA00004651"/>
    </source>
</evidence>
<dbReference type="InterPro" id="IPR020846">
    <property type="entry name" value="MFS_dom"/>
</dbReference>
<feature type="transmembrane region" description="Helical" evidence="6">
    <location>
        <begin position="236"/>
        <end position="257"/>
    </location>
</feature>
<evidence type="ECO:0000256" key="3">
    <source>
        <dbReference type="ARBA" id="ARBA00022692"/>
    </source>
</evidence>
<evidence type="ECO:0000313" key="8">
    <source>
        <dbReference type="EMBL" id="APW40869.1"/>
    </source>
</evidence>
<dbReference type="SUPFAM" id="SSF103473">
    <property type="entry name" value="MFS general substrate transporter"/>
    <property type="match status" value="1"/>
</dbReference>
<feature type="transmembrane region" description="Helical" evidence="6">
    <location>
        <begin position="269"/>
        <end position="288"/>
    </location>
</feature>
<proteinExistence type="predicted"/>
<keyword evidence="2" id="KW-1003">Cell membrane</keyword>
<feature type="transmembrane region" description="Helical" evidence="6">
    <location>
        <begin position="365"/>
        <end position="386"/>
    </location>
</feature>
<evidence type="ECO:0000313" key="9">
    <source>
        <dbReference type="Proteomes" id="UP000186609"/>
    </source>
</evidence>
<evidence type="ECO:0000256" key="2">
    <source>
        <dbReference type="ARBA" id="ARBA00022475"/>
    </source>
</evidence>
<keyword evidence="9" id="KW-1185">Reference proteome</keyword>
<dbReference type="Pfam" id="PF07690">
    <property type="entry name" value="MFS_1"/>
    <property type="match status" value="1"/>
</dbReference>
<dbReference type="AlphaFoldDB" id="A0A1P8K4D8"/>
<dbReference type="KEGG" id="rhy:RD110_22070"/>
<evidence type="ECO:0000259" key="7">
    <source>
        <dbReference type="PROSITE" id="PS50850"/>
    </source>
</evidence>
<evidence type="ECO:0000256" key="6">
    <source>
        <dbReference type="SAM" id="Phobius"/>
    </source>
</evidence>
<feature type="transmembrane region" description="Helical" evidence="6">
    <location>
        <begin position="70"/>
        <end position="92"/>
    </location>
</feature>
<feature type="transmembrane region" description="Helical" evidence="6">
    <location>
        <begin position="294"/>
        <end position="315"/>
    </location>
</feature>
<feature type="transmembrane region" description="Helical" evidence="6">
    <location>
        <begin position="33"/>
        <end position="58"/>
    </location>
</feature>
<dbReference type="PANTHER" id="PTHR43124:SF10">
    <property type="entry name" value="PURINE EFFLUX PUMP PBUE"/>
    <property type="match status" value="1"/>
</dbReference>
<name>A0A1P8K4D8_9BURK</name>
<keyword evidence="5 6" id="KW-0472">Membrane</keyword>
<dbReference type="EMBL" id="CP019236">
    <property type="protein sequence ID" value="APW40869.1"/>
    <property type="molecule type" value="Genomic_DNA"/>
</dbReference>
<dbReference type="InterPro" id="IPR036259">
    <property type="entry name" value="MFS_trans_sf"/>
</dbReference>
<accession>A0A1P8K4D8</accession>
<evidence type="ECO:0000256" key="5">
    <source>
        <dbReference type="ARBA" id="ARBA00023136"/>
    </source>
</evidence>
<feature type="transmembrane region" description="Helical" evidence="6">
    <location>
        <begin position="98"/>
        <end position="121"/>
    </location>
</feature>
<dbReference type="PANTHER" id="PTHR43124">
    <property type="entry name" value="PURINE EFFLUX PUMP PBUE"/>
    <property type="match status" value="1"/>
</dbReference>
<feature type="transmembrane region" description="Helical" evidence="6">
    <location>
        <begin position="128"/>
        <end position="150"/>
    </location>
</feature>
<feature type="transmembrane region" description="Helical" evidence="6">
    <location>
        <begin position="7"/>
        <end position="27"/>
    </location>
</feature>
<dbReference type="InterPro" id="IPR050189">
    <property type="entry name" value="MFS_Efflux_Transporters"/>
</dbReference>
<keyword evidence="4 6" id="KW-1133">Transmembrane helix</keyword>
<feature type="domain" description="Major facilitator superfamily (MFS) profile" evidence="7">
    <location>
        <begin position="4"/>
        <end position="388"/>
    </location>
</feature>
<sequence length="397" mass="40274">MPKPLYWLSFGAFAIGTEGFMIAPLLSGIASDLGVTIAAAGQLVTAFALAYALSSPVLAVVTGNVNRRRLLIACLAAFAAANLVAVLSQGYWQLMGARLLLAFTAGLYVPSANAVATALVAPTRRGTALSIVTGGTSLAIALGVPLGAIVGHMSGWRTTFGAVAILASIATLGLASGLPRGFGDDIAVASLDARLAVARNPRVLLALLVTTLWATGAYTFYTYVGSYMAAAVGLDGAQLSVMLFAWGLSAACGVFVGGRLTDKIGAARVIGPALVLLATAFVGLWLVARWITPSAALVPVAALVVLWGMSAWSFFPAQQARLIGIAGAPVAPVALSLNASFMFLGFSLGAMLGAVTLSRGTSADLGWVAALCELAALLLSWAISLCPAPGPVNARVA</sequence>
<feature type="transmembrane region" description="Helical" evidence="6">
    <location>
        <begin position="322"/>
        <end position="345"/>
    </location>
</feature>
<evidence type="ECO:0000256" key="4">
    <source>
        <dbReference type="ARBA" id="ARBA00022989"/>
    </source>
</evidence>
<dbReference type="GO" id="GO:0022857">
    <property type="term" value="F:transmembrane transporter activity"/>
    <property type="evidence" value="ECO:0007669"/>
    <property type="project" value="InterPro"/>
</dbReference>
<dbReference type="CDD" id="cd17324">
    <property type="entry name" value="MFS_NepI_like"/>
    <property type="match status" value="1"/>
</dbReference>
<protein>
    <submittedName>
        <fullName evidence="8">MFS transporter</fullName>
    </submittedName>
</protein>
<organism evidence="8 9">
    <name type="scientific">Rhodoferax koreensis</name>
    <dbReference type="NCBI Taxonomy" id="1842727"/>
    <lineage>
        <taxon>Bacteria</taxon>
        <taxon>Pseudomonadati</taxon>
        <taxon>Pseudomonadota</taxon>
        <taxon>Betaproteobacteria</taxon>
        <taxon>Burkholderiales</taxon>
        <taxon>Comamonadaceae</taxon>
        <taxon>Rhodoferax</taxon>
    </lineage>
</organism>
<feature type="transmembrane region" description="Helical" evidence="6">
    <location>
        <begin position="203"/>
        <end position="224"/>
    </location>
</feature>
<comment type="subcellular location">
    <subcellularLocation>
        <location evidence="1">Cell membrane</location>
        <topology evidence="1">Multi-pass membrane protein</topology>
    </subcellularLocation>
</comment>
<dbReference type="InterPro" id="IPR011701">
    <property type="entry name" value="MFS"/>
</dbReference>
<dbReference type="STRING" id="1842727.RD110_22070"/>
<reference evidence="8 9" key="1">
    <citation type="submission" date="2017-01" db="EMBL/GenBank/DDBJ databases">
        <authorList>
            <person name="Mah S.A."/>
            <person name="Swanson W.J."/>
            <person name="Moy G.W."/>
            <person name="Vacquier V.D."/>
        </authorList>
    </citation>
    <scope>NUCLEOTIDE SEQUENCE [LARGE SCALE GENOMIC DNA]</scope>
    <source>
        <strain evidence="8 9">DCY110</strain>
    </source>
</reference>
<dbReference type="Gene3D" id="1.20.1250.20">
    <property type="entry name" value="MFS general substrate transporter like domains"/>
    <property type="match status" value="1"/>
</dbReference>
<gene>
    <name evidence="8" type="ORF">RD110_22070</name>
</gene>
<feature type="transmembrane region" description="Helical" evidence="6">
    <location>
        <begin position="162"/>
        <end position="182"/>
    </location>
</feature>
<dbReference type="Proteomes" id="UP000186609">
    <property type="component" value="Chromosome"/>
</dbReference>
<dbReference type="GO" id="GO:0005886">
    <property type="term" value="C:plasma membrane"/>
    <property type="evidence" value="ECO:0007669"/>
    <property type="project" value="UniProtKB-SubCell"/>
</dbReference>